<keyword evidence="5" id="KW-1185">Reference proteome</keyword>
<dbReference type="Proteomes" id="UP000250143">
    <property type="component" value="Chromosome"/>
</dbReference>
<name>A0A2Z4W0V2_9LACO</name>
<dbReference type="EMBL" id="SRYK01000018">
    <property type="protein sequence ID" value="TGY55686.1"/>
    <property type="molecule type" value="Genomic_DNA"/>
</dbReference>
<dbReference type="EMBL" id="QZFR01000117">
    <property type="protein sequence ID" value="RXV64697.1"/>
    <property type="molecule type" value="Genomic_DNA"/>
</dbReference>
<evidence type="ECO:0000313" key="7">
    <source>
        <dbReference type="Proteomes" id="UP000306855"/>
    </source>
</evidence>
<accession>A0A2Z4W0V2</accession>
<dbReference type="OrthoDB" id="9864583at2"/>
<proteinExistence type="predicted"/>
<gene>
    <name evidence="1" type="ORF">CPQ89_08260</name>
    <name evidence="3" type="ORF">D6C19_10730</name>
    <name evidence="4" type="ORF">E5340_05060</name>
    <name evidence="2" type="ORF">FEE40_09145</name>
</gene>
<dbReference type="AlphaFoldDB" id="A0A2Z4W0V2"/>
<dbReference type="RefSeq" id="WP_039935988.1">
    <property type="nucleotide sequence ID" value="NZ_BDFM01000353.1"/>
</dbReference>
<dbReference type="EMBL" id="CP040852">
    <property type="protein sequence ID" value="QIA90301.1"/>
    <property type="molecule type" value="Genomic_DNA"/>
</dbReference>
<dbReference type="Proteomes" id="UP000306855">
    <property type="component" value="Unassembled WGS sequence"/>
</dbReference>
<dbReference type="STRING" id="1622.GCA_001953785_01340"/>
<evidence type="ECO:0000313" key="1">
    <source>
        <dbReference type="EMBL" id="AWZ41010.1"/>
    </source>
</evidence>
<evidence type="ECO:0000313" key="5">
    <source>
        <dbReference type="Proteomes" id="UP000250143"/>
    </source>
</evidence>
<evidence type="ECO:0000313" key="3">
    <source>
        <dbReference type="EMBL" id="RXV64697.1"/>
    </source>
</evidence>
<sequence length="108" mass="12494">MELLKDFYAETAEELRKASAIEMILRLPVVKAVKIVCDLEKSDGIDEDKRFSLRGARLNYLDEIEEFPKFEGDIDHKEFKDFIFDECLFERLCNISQDLLEGVATSLA</sequence>
<reference evidence="1 5" key="1">
    <citation type="submission" date="2017-09" db="EMBL/GenBank/DDBJ databases">
        <title>Predominant Lactobacillus spp. isolated from feces of mice subjected to short-term calorie restriction.</title>
        <authorList>
            <person name="Zhang C."/>
            <person name="Zhao L."/>
            <person name="Pan F."/>
        </authorList>
    </citation>
    <scope>NUCLEOTIDE SEQUENCE [LARGE SCALE GENOMIC DNA]</scope>
    <source>
        <strain evidence="1 5">CR141</strain>
    </source>
</reference>
<reference evidence="4 7" key="4">
    <citation type="submission" date="2019-04" db="EMBL/GenBank/DDBJ databases">
        <title>Microbes associate with the intestines of laboratory mice.</title>
        <authorList>
            <person name="Navarre W."/>
            <person name="Wong E."/>
            <person name="Huang K."/>
            <person name="Tropini C."/>
            <person name="Ng K."/>
            <person name="Yu B."/>
        </authorList>
    </citation>
    <scope>NUCLEOTIDE SEQUENCE [LARGE SCALE GENOMIC DNA]</scope>
    <source>
        <strain evidence="4 7">NM26_J9</strain>
    </source>
</reference>
<dbReference type="EMBL" id="CP023566">
    <property type="protein sequence ID" value="AWZ41010.1"/>
    <property type="molecule type" value="Genomic_DNA"/>
</dbReference>
<reference evidence="3 6" key="2">
    <citation type="submission" date="2018-09" db="EMBL/GenBank/DDBJ databases">
        <title>Murine metabolic-syndrome-specific gut microbial biobank.</title>
        <authorList>
            <person name="Liu C."/>
        </authorList>
    </citation>
    <scope>NUCLEOTIDE SEQUENCE [LARGE SCALE GENOMIC DNA]</scope>
    <source>
        <strain evidence="3 6">C-30</strain>
    </source>
</reference>
<organism evidence="3 6">
    <name type="scientific">Ligilactobacillus murinus</name>
    <dbReference type="NCBI Taxonomy" id="1622"/>
    <lineage>
        <taxon>Bacteria</taxon>
        <taxon>Bacillati</taxon>
        <taxon>Bacillota</taxon>
        <taxon>Bacilli</taxon>
        <taxon>Lactobacillales</taxon>
        <taxon>Lactobacillaceae</taxon>
        <taxon>Ligilactobacillus</taxon>
    </lineage>
</organism>
<evidence type="ECO:0000313" key="2">
    <source>
        <dbReference type="EMBL" id="QIA90301.1"/>
    </source>
</evidence>
<reference evidence="2 8" key="3">
    <citation type="journal article" date="2019" name="Nat. Med.">
        <title>Preventing dysbiosis of the neonatal mouse intestinal microbiome protects against late-onset sepsis.</title>
        <authorList>
            <person name="Singer J.R."/>
            <person name="Blosser E.G."/>
            <person name="Zindl C.L."/>
            <person name="Silberger D.J."/>
            <person name="Conlan S."/>
            <person name="Laufer V.A."/>
            <person name="DiToro D."/>
            <person name="Deming C."/>
            <person name="Kumar R."/>
            <person name="Morrow C.D."/>
            <person name="Segre J.A."/>
            <person name="Gray M.J."/>
            <person name="Randolph D.A."/>
            <person name="Weaver C.T."/>
        </authorList>
    </citation>
    <scope>NUCLEOTIDE SEQUENCE [LARGE SCALE GENOMIC DNA]</scope>
    <source>
        <strain evidence="2 8">V10</strain>
    </source>
</reference>
<evidence type="ECO:0000313" key="6">
    <source>
        <dbReference type="Proteomes" id="UP000289316"/>
    </source>
</evidence>
<evidence type="ECO:0000313" key="8">
    <source>
        <dbReference type="Proteomes" id="UP000463931"/>
    </source>
</evidence>
<evidence type="ECO:0000313" key="4">
    <source>
        <dbReference type="EMBL" id="TGY55686.1"/>
    </source>
</evidence>
<dbReference type="Proteomes" id="UP000463931">
    <property type="component" value="Chromosome"/>
</dbReference>
<dbReference type="Proteomes" id="UP000289316">
    <property type="component" value="Unassembled WGS sequence"/>
</dbReference>
<protein>
    <submittedName>
        <fullName evidence="3">Uncharacterized protein</fullName>
    </submittedName>
</protein>